<keyword evidence="2 3" id="KW-0040">ANK repeat</keyword>
<feature type="repeat" description="ANK" evidence="3">
    <location>
        <begin position="1118"/>
        <end position="1150"/>
    </location>
</feature>
<protein>
    <recommendedName>
        <fullName evidence="6">Ankyrin repeat protein</fullName>
    </recommendedName>
</protein>
<dbReference type="EMBL" id="CAJPWZ010000911">
    <property type="protein sequence ID" value="CAG2203069.1"/>
    <property type="molecule type" value="Genomic_DNA"/>
</dbReference>
<feature type="repeat" description="ANK" evidence="3">
    <location>
        <begin position="1217"/>
        <end position="1249"/>
    </location>
</feature>
<evidence type="ECO:0000313" key="4">
    <source>
        <dbReference type="EMBL" id="CAG2203069.1"/>
    </source>
</evidence>
<keyword evidence="5" id="KW-1185">Reference proteome</keyword>
<dbReference type="SUPFAM" id="SSF48403">
    <property type="entry name" value="Ankyrin repeat"/>
    <property type="match status" value="4"/>
</dbReference>
<sequence>MEEEPSTSGGIKRSIPKELQNKMDETAAKIPRVTATPAVLDDNKKRYLVVGICLHSVISPALRKYVVPVLTALYEELILTQNIDTQTYSAHLKQYLPTNTKLNYKAVNNNETANGKANYDYKIKSVVDLSKLFLLPHMAYYTGFDETCDLSALLGLIINIDDKFSSAVISYAEDVRPRTLDGTNEICQLLNVLVESLICVANDTDTNSLETKKAQENLATISSTLFQLQNYMETRFSEINKVKENSEKGCTKVVATCRLDIYNDEKFKEAYSGFKSNIFNLSERYTREDKIKICRNYISEAEIQLVQEQNVDFTPLMCYLHSKNQSFNLTDFLECPFKTYQEEWEKFKALDPYKYCSLFLCVIYNGIMTESFDLYIENSTKNRQDWENIFEICGINRDIQVFNQRTQLESVNEPSSKFTIMISKKYEKEYFERIKSDVQLGKLNHCFYNTHMKYKAYRTSFIKILKSIDDEVLIPQIYQKPKNPSYGRHTDYSFETEGPFIKSFLRGYYGICRYFISKNVDLKKCDSDYSLLTAACQGGNEMIVQLLLDKGNDVNQVDGMKRTPLSAACSKGNEKIVMLLVDKGGDVNQVCSDGRTPLTAACYGRHENIVQLLIDKGSDVNQVDDTLAAACSRGNEKIVKLLIDRGSYVNKIGRYDQTPLTTACERGNEKIVQLLLDRGSDVNKVRRNGKDTLTAACERGNKNIVQLLLDRGSDVNQVDGKEQTPLTAACLKGNENIVESLLEKGIDVNMVDKGCDVNKVWSNNKTPLTTACIGGNENIVQLLIDRGSDVKLMDGHSLTIACEGGNEKIVQVLIANGSDVNQVNDKENTALTMACKYRNEKIVQVLIDNRSDVNQVDGLGMTPLTVACSGRNENERMFDEQHAKYYGTQVDNMIHAHIMRMTISCSGGDEKIVQLLIYKGSNVNQANGMGITPLSAACKGENEKIVQKLIDNGSDVNQILIHNGSGVNQVEKTGETPLTVACRGGNQQIVQLLIENGSVVNQADKTKQSYRGFICFEENGKIYSAIDYGSEVEQVAGMGKTPDEGSDINQVGGKRTPLTAACNGGDEKIVQLLIDKGCDVNRVDDMKQTPLMSACRGWNTKIVQLLLEKECDVNQDDGKRTPLTAACSRANEKIVQLLLDKGCDVNQVDGKGQSPLTAACNRGDEELVQLLLDKGSNVNHVDTCGGTPLTISCYRGNGKIVQLLLDRGSEVNQVDDMKQTPLTSACSGGNKKIVQLLLEKECDVNQDDGKRTPLTAACNRGDEELVQLLLEKGCDVNQVDGKGQTPLMAFCSGSSVFLFYGERRREKIVQLLLDKGSNLNKADTYGETLLTAACNRGNEKIVQLLLDKGISLNQVDDMKQTPLTAACSGGNEKIVQLLIDKGCDVNQVDGKGLTPLTAACIRGNEKIVQLLIDKGCDVNQVDGKGQTPLMAARYGENEQIIQLFI</sequence>
<feature type="repeat" description="ANK" evidence="3">
    <location>
        <begin position="1151"/>
        <end position="1183"/>
    </location>
</feature>
<name>A0A8S3RD59_MYTED</name>
<dbReference type="InterPro" id="IPR036770">
    <property type="entry name" value="Ankyrin_rpt-contain_sf"/>
</dbReference>
<feature type="repeat" description="ANK" evidence="3">
    <location>
        <begin position="763"/>
        <end position="795"/>
    </location>
</feature>
<evidence type="ECO:0000256" key="3">
    <source>
        <dbReference type="PROSITE-ProRule" id="PRU00023"/>
    </source>
</evidence>
<dbReference type="SMART" id="SM00248">
    <property type="entry name" value="ANK"/>
    <property type="match status" value="24"/>
</dbReference>
<dbReference type="PROSITE" id="PS50297">
    <property type="entry name" value="ANK_REP_REGION"/>
    <property type="match status" value="18"/>
</dbReference>
<proteinExistence type="predicted"/>
<organism evidence="4 5">
    <name type="scientific">Mytilus edulis</name>
    <name type="common">Blue mussel</name>
    <dbReference type="NCBI Taxonomy" id="6550"/>
    <lineage>
        <taxon>Eukaryota</taxon>
        <taxon>Metazoa</taxon>
        <taxon>Spiralia</taxon>
        <taxon>Lophotrochozoa</taxon>
        <taxon>Mollusca</taxon>
        <taxon>Bivalvia</taxon>
        <taxon>Autobranchia</taxon>
        <taxon>Pteriomorphia</taxon>
        <taxon>Mytilida</taxon>
        <taxon>Mytiloidea</taxon>
        <taxon>Mytilidae</taxon>
        <taxon>Mytilinae</taxon>
        <taxon>Mytilus</taxon>
    </lineage>
</organism>
<dbReference type="PROSITE" id="PS50088">
    <property type="entry name" value="ANK_REPEAT"/>
    <property type="match status" value="21"/>
</dbReference>
<feature type="repeat" description="ANK" evidence="3">
    <location>
        <begin position="655"/>
        <end position="687"/>
    </location>
</feature>
<dbReference type="Proteomes" id="UP000683360">
    <property type="component" value="Unassembled WGS sequence"/>
</dbReference>
<feature type="repeat" description="ANK" evidence="3">
    <location>
        <begin position="593"/>
        <end position="625"/>
    </location>
</feature>
<dbReference type="Pfam" id="PF13637">
    <property type="entry name" value="Ank_4"/>
    <property type="match status" value="2"/>
</dbReference>
<comment type="caution">
    <text evidence="4">The sequence shown here is derived from an EMBL/GenBank/DDBJ whole genome shotgun (WGS) entry which is preliminary data.</text>
</comment>
<dbReference type="InterPro" id="IPR002110">
    <property type="entry name" value="Ankyrin_rpt"/>
</dbReference>
<dbReference type="Pfam" id="PF00023">
    <property type="entry name" value="Ank"/>
    <property type="match status" value="3"/>
</dbReference>
<dbReference type="Gene3D" id="1.25.40.20">
    <property type="entry name" value="Ankyrin repeat-containing domain"/>
    <property type="match status" value="6"/>
</dbReference>
<feature type="repeat" description="ANK" evidence="3">
    <location>
        <begin position="973"/>
        <end position="1005"/>
    </location>
</feature>
<evidence type="ECO:0008006" key="6">
    <source>
        <dbReference type="Google" id="ProtNLM"/>
    </source>
</evidence>
<feature type="repeat" description="ANK" evidence="3">
    <location>
        <begin position="1325"/>
        <end position="1357"/>
    </location>
</feature>
<feature type="repeat" description="ANK" evidence="3">
    <location>
        <begin position="560"/>
        <end position="592"/>
    </location>
</feature>
<feature type="repeat" description="ANK" evidence="3">
    <location>
        <begin position="1358"/>
        <end position="1390"/>
    </location>
</feature>
<evidence type="ECO:0000313" key="5">
    <source>
        <dbReference type="Proteomes" id="UP000683360"/>
    </source>
</evidence>
<dbReference type="OrthoDB" id="1577640at2759"/>
<reference evidence="4" key="1">
    <citation type="submission" date="2021-03" db="EMBL/GenBank/DDBJ databases">
        <authorList>
            <person name="Bekaert M."/>
        </authorList>
    </citation>
    <scope>NUCLEOTIDE SEQUENCE</scope>
</reference>
<feature type="repeat" description="ANK" evidence="3">
    <location>
        <begin position="798"/>
        <end position="825"/>
    </location>
</feature>
<dbReference type="PANTHER" id="PTHR24198:SF165">
    <property type="entry name" value="ANKYRIN REPEAT-CONTAINING PROTEIN-RELATED"/>
    <property type="match status" value="1"/>
</dbReference>
<feature type="repeat" description="ANK" evidence="3">
    <location>
        <begin position="929"/>
        <end position="957"/>
    </location>
</feature>
<feature type="repeat" description="ANK" evidence="3">
    <location>
        <begin position="1184"/>
        <end position="1216"/>
    </location>
</feature>
<accession>A0A8S3RD59</accession>
<feature type="repeat" description="ANK" evidence="3">
    <location>
        <begin position="527"/>
        <end position="559"/>
    </location>
</feature>
<dbReference type="PANTHER" id="PTHR24198">
    <property type="entry name" value="ANKYRIN REPEAT AND PROTEIN KINASE DOMAIN-CONTAINING PROTEIN"/>
    <property type="match status" value="1"/>
</dbReference>
<feature type="repeat" description="ANK" evidence="3">
    <location>
        <begin position="688"/>
        <end position="720"/>
    </location>
</feature>
<feature type="repeat" description="ANK" evidence="3">
    <location>
        <begin position="1053"/>
        <end position="1085"/>
    </location>
</feature>
<gene>
    <name evidence="4" type="ORF">MEDL_17636</name>
</gene>
<feature type="repeat" description="ANK" evidence="3">
    <location>
        <begin position="721"/>
        <end position="753"/>
    </location>
</feature>
<feature type="repeat" description="ANK" evidence="3">
    <location>
        <begin position="1249"/>
        <end position="1281"/>
    </location>
</feature>
<keyword evidence="1" id="KW-0677">Repeat</keyword>
<evidence type="ECO:0000256" key="1">
    <source>
        <dbReference type="ARBA" id="ARBA00022737"/>
    </source>
</evidence>
<feature type="repeat" description="ANK" evidence="3">
    <location>
        <begin position="1086"/>
        <end position="1118"/>
    </location>
</feature>
<feature type="repeat" description="ANK" evidence="3">
    <location>
        <begin position="826"/>
        <end position="858"/>
    </location>
</feature>
<dbReference type="Pfam" id="PF12796">
    <property type="entry name" value="Ank_2"/>
    <property type="match status" value="7"/>
</dbReference>
<feature type="repeat" description="ANK" evidence="3">
    <location>
        <begin position="1391"/>
        <end position="1423"/>
    </location>
</feature>
<evidence type="ECO:0000256" key="2">
    <source>
        <dbReference type="ARBA" id="ARBA00023043"/>
    </source>
</evidence>